<evidence type="ECO:0000256" key="3">
    <source>
        <dbReference type="ARBA" id="ARBA00023163"/>
    </source>
</evidence>
<organism evidence="6 7">
    <name type="scientific">Actinocorallia longicatena</name>
    <dbReference type="NCBI Taxonomy" id="111803"/>
    <lineage>
        <taxon>Bacteria</taxon>
        <taxon>Bacillati</taxon>
        <taxon>Actinomycetota</taxon>
        <taxon>Actinomycetes</taxon>
        <taxon>Streptosporangiales</taxon>
        <taxon>Thermomonosporaceae</taxon>
        <taxon>Actinocorallia</taxon>
    </lineage>
</organism>
<keyword evidence="3" id="KW-0804">Transcription</keyword>
<dbReference type="SUPFAM" id="SSF46689">
    <property type="entry name" value="Homeodomain-like"/>
    <property type="match status" value="1"/>
</dbReference>
<dbReference type="RefSeq" id="WP_344821168.1">
    <property type="nucleotide sequence ID" value="NZ_BAAAUV010000001.1"/>
</dbReference>
<evidence type="ECO:0000313" key="6">
    <source>
        <dbReference type="EMBL" id="GAA3192796.1"/>
    </source>
</evidence>
<dbReference type="SUPFAM" id="SSF48498">
    <property type="entry name" value="Tetracyclin repressor-like, C-terminal domain"/>
    <property type="match status" value="1"/>
</dbReference>
<dbReference type="InterPro" id="IPR036271">
    <property type="entry name" value="Tet_transcr_reg_TetR-rel_C_sf"/>
</dbReference>
<sequence length="203" mass="22309">MDNRPLRKDAERNRRRILDAADAVFAAEGLGATLESIAEKADVSIGTLYRRFPTREALVEALFEEKVDRILGWAAAGLENPDPWAGFTSYLWNTAASHAEDQGLGEVLMGSGLAQRKIEDLREKIVPLVTELVARAQAGGRLRQDFAPQDVPMLMCMVGAVARRAPGSWRRYLELLIEGLQGEAPLTVMPPTFSEAAGVFNRC</sequence>
<dbReference type="PROSITE" id="PS50977">
    <property type="entry name" value="HTH_TETR_2"/>
    <property type="match status" value="1"/>
</dbReference>
<evidence type="ECO:0000256" key="4">
    <source>
        <dbReference type="PROSITE-ProRule" id="PRU00335"/>
    </source>
</evidence>
<evidence type="ECO:0000313" key="7">
    <source>
        <dbReference type="Proteomes" id="UP001501237"/>
    </source>
</evidence>
<dbReference type="Gene3D" id="1.10.357.10">
    <property type="entry name" value="Tetracycline Repressor, domain 2"/>
    <property type="match status" value="1"/>
</dbReference>
<keyword evidence="7" id="KW-1185">Reference proteome</keyword>
<name>A0ABP6PVT5_9ACTN</name>
<dbReference type="PRINTS" id="PR00455">
    <property type="entry name" value="HTHTETR"/>
</dbReference>
<evidence type="ECO:0000256" key="2">
    <source>
        <dbReference type="ARBA" id="ARBA00023125"/>
    </source>
</evidence>
<gene>
    <name evidence="6" type="ORF">GCM10010468_01740</name>
</gene>
<feature type="domain" description="HTH tetR-type" evidence="5">
    <location>
        <begin position="11"/>
        <end position="70"/>
    </location>
</feature>
<dbReference type="InterPro" id="IPR009057">
    <property type="entry name" value="Homeodomain-like_sf"/>
</dbReference>
<dbReference type="EMBL" id="BAAAUV010000001">
    <property type="protein sequence ID" value="GAA3192796.1"/>
    <property type="molecule type" value="Genomic_DNA"/>
</dbReference>
<dbReference type="Pfam" id="PF21597">
    <property type="entry name" value="TetR_C_43"/>
    <property type="match status" value="1"/>
</dbReference>
<keyword evidence="2 4" id="KW-0238">DNA-binding</keyword>
<keyword evidence="1" id="KW-0805">Transcription regulation</keyword>
<accession>A0ABP6PVT5</accession>
<proteinExistence type="predicted"/>
<dbReference type="InterPro" id="IPR001647">
    <property type="entry name" value="HTH_TetR"/>
</dbReference>
<dbReference type="PANTHER" id="PTHR30055">
    <property type="entry name" value="HTH-TYPE TRANSCRIPTIONAL REGULATOR RUTR"/>
    <property type="match status" value="1"/>
</dbReference>
<feature type="DNA-binding region" description="H-T-H motif" evidence="4">
    <location>
        <begin position="33"/>
        <end position="52"/>
    </location>
</feature>
<dbReference type="PANTHER" id="PTHR30055:SF234">
    <property type="entry name" value="HTH-TYPE TRANSCRIPTIONAL REGULATOR BETI"/>
    <property type="match status" value="1"/>
</dbReference>
<reference evidence="7" key="1">
    <citation type="journal article" date="2019" name="Int. J. Syst. Evol. Microbiol.">
        <title>The Global Catalogue of Microorganisms (GCM) 10K type strain sequencing project: providing services to taxonomists for standard genome sequencing and annotation.</title>
        <authorList>
            <consortium name="The Broad Institute Genomics Platform"/>
            <consortium name="The Broad Institute Genome Sequencing Center for Infectious Disease"/>
            <person name="Wu L."/>
            <person name="Ma J."/>
        </authorList>
    </citation>
    <scope>NUCLEOTIDE SEQUENCE [LARGE SCALE GENOMIC DNA]</scope>
    <source>
        <strain evidence="7">JCM 9377</strain>
    </source>
</reference>
<dbReference type="Proteomes" id="UP001501237">
    <property type="component" value="Unassembled WGS sequence"/>
</dbReference>
<dbReference type="Pfam" id="PF00440">
    <property type="entry name" value="TetR_N"/>
    <property type="match status" value="1"/>
</dbReference>
<comment type="caution">
    <text evidence="6">The sequence shown here is derived from an EMBL/GenBank/DDBJ whole genome shotgun (WGS) entry which is preliminary data.</text>
</comment>
<dbReference type="InterPro" id="IPR050109">
    <property type="entry name" value="HTH-type_TetR-like_transc_reg"/>
</dbReference>
<protein>
    <submittedName>
        <fullName evidence="6">TetR/AcrR family transcriptional regulator</fullName>
    </submittedName>
</protein>
<evidence type="ECO:0000259" key="5">
    <source>
        <dbReference type="PROSITE" id="PS50977"/>
    </source>
</evidence>
<dbReference type="InterPro" id="IPR049445">
    <property type="entry name" value="TetR_SbtR-like_C"/>
</dbReference>
<evidence type="ECO:0000256" key="1">
    <source>
        <dbReference type="ARBA" id="ARBA00023015"/>
    </source>
</evidence>